<feature type="signal peptide" evidence="4">
    <location>
        <begin position="1"/>
        <end position="21"/>
    </location>
</feature>
<dbReference type="Pfam" id="PF16184">
    <property type="entry name" value="Cadherin_3"/>
    <property type="match status" value="1"/>
</dbReference>
<evidence type="ECO:0000256" key="1">
    <source>
        <dbReference type="ARBA" id="ARBA00022729"/>
    </source>
</evidence>
<dbReference type="Gene3D" id="4.10.1080.10">
    <property type="entry name" value="TSP type-3 repeat"/>
    <property type="match status" value="4"/>
</dbReference>
<dbReference type="SUPFAM" id="SSF103647">
    <property type="entry name" value="TSP type-3 repeat"/>
    <property type="match status" value="6"/>
</dbReference>
<dbReference type="InterPro" id="IPR027385">
    <property type="entry name" value="Beta-barrel_OMP"/>
</dbReference>
<keyword evidence="3" id="KW-1133">Transmembrane helix</keyword>
<accession>A0ABS1WQV9</accession>
<dbReference type="InterPro" id="IPR011250">
    <property type="entry name" value="OMP/PagP_B-barrel"/>
</dbReference>
<feature type="compositionally biased region" description="Basic and acidic residues" evidence="2">
    <location>
        <begin position="1343"/>
        <end position="1353"/>
    </location>
</feature>
<dbReference type="PROSITE" id="PS51854">
    <property type="entry name" value="CSPG"/>
    <property type="match status" value="1"/>
</dbReference>
<feature type="compositionally biased region" description="Acidic residues" evidence="2">
    <location>
        <begin position="1092"/>
        <end position="1109"/>
    </location>
</feature>
<feature type="chain" id="PRO_5045875498" evidence="4">
    <location>
        <begin position="22"/>
        <end position="1686"/>
    </location>
</feature>
<dbReference type="SUPFAM" id="SSF56925">
    <property type="entry name" value="OMPA-like"/>
    <property type="match status" value="1"/>
</dbReference>
<dbReference type="RefSeq" id="WP_203165321.1">
    <property type="nucleotide sequence ID" value="NZ_JAEVLS010000001.1"/>
</dbReference>
<evidence type="ECO:0000313" key="7">
    <source>
        <dbReference type="Proteomes" id="UP000661077"/>
    </source>
</evidence>
<dbReference type="PANTHER" id="PTHR10199">
    <property type="entry name" value="THROMBOSPONDIN"/>
    <property type="match status" value="1"/>
</dbReference>
<evidence type="ECO:0000256" key="3">
    <source>
        <dbReference type="SAM" id="Phobius"/>
    </source>
</evidence>
<evidence type="ECO:0000256" key="4">
    <source>
        <dbReference type="SAM" id="SignalP"/>
    </source>
</evidence>
<dbReference type="PANTHER" id="PTHR10199:SF119">
    <property type="entry name" value="RE20510P"/>
    <property type="match status" value="1"/>
</dbReference>
<name>A0ABS1WQV9_9GAMM</name>
<feature type="domain" description="Outer membrane protein beta-barrel" evidence="5">
    <location>
        <begin position="1527"/>
        <end position="1674"/>
    </location>
</feature>
<comment type="caution">
    <text evidence="6">The sequence shown here is derived from an EMBL/GenBank/DDBJ whole genome shotgun (WGS) entry which is preliminary data.</text>
</comment>
<dbReference type="Pfam" id="PF13505">
    <property type="entry name" value="OMP_b-brl"/>
    <property type="match status" value="1"/>
</dbReference>
<dbReference type="Gene3D" id="2.40.160.20">
    <property type="match status" value="1"/>
</dbReference>
<feature type="transmembrane region" description="Helical" evidence="3">
    <location>
        <begin position="1464"/>
        <end position="1484"/>
    </location>
</feature>
<protein>
    <submittedName>
        <fullName evidence="6">Outer membrane beta-barrel protein</fullName>
    </submittedName>
</protein>
<evidence type="ECO:0000259" key="5">
    <source>
        <dbReference type="Pfam" id="PF13505"/>
    </source>
</evidence>
<sequence>MFALKLRRLAAPLLLALSALAAPHLAQATHFRGGSITWQALALDGDGVKNDVRVTVKTAWRPDSINTPSLSSSPSLGTFTLISEERLCVGPGVTVSASSTCSAHPTTDYALTTTLFEKRNLDPNTRYTVAFASGDRISDLQNNADGGWNIQTTIYLKDGNLAPKVDLPIILEVPMLQDDGVGGTVALPDWTFDISSSDPNADKLRYRLANQSELGCTAGSCGYTNPAGLSINPNTGLLTWTGSGSLTAGHMYSGGIVAEDVDAYGAAKSKTHVDFILRLENKAAVNFDPVNDIEPGDGGTFPETRNVRVEKGSSYTFTVTASNVDTTSLGSLQGTLVESTANTFTFTPGAPGTGLEPGSYPITFQISDANNVRSDSYLVINFIVPDPLAPKISNIEGDRTVYNNNSTAPGDAAQQLVDQGNNALVEDVDSPHLNGGFVLFNVTFTDGAYERLGIESVGDGPGQIRVDGDQVYYAGQVIGEIDPAQDGVGRALRVNFTSNDATLAAAQALVRSLTYQDTFTLRPAGDRSLSLFIQDGEGHSNAYDFFVNVQPHASPPPANTGPLQAANRISVTEGTTVALSDSNISYADPDGDPITFTVTSVTHGHFEFVSNPGTPISSFTQQDVTLGRIAFAHGGTENAPTYSLTADDGTGNSAGPHAGEVTYFGVDDNAPVISGTPATSVMERNAYSFIPSASDADVGIGGNLTFSIVNMPIWATFNTATGRLSGTPPRGSAGTYAGIVISVSDDDGSTDSLPAFSIQVTALPDADGDGLPDADDANDANPDTDGDGIPDGADVDVNGDGIPDNGTDSDGDGINNASDVDQVGGGDADGDGIADSADTIDNRADADGDGLPDAVDPNDANSDTDGDGIPDGADVDVNGDGIPDNGTDSDGDGVNDRADADSNPGLTDTDRDGVIDNYDMDIDGDGIENVSEGSGDLDGDGIPDNRDHDTDGDGIPDVLEGAGDSDGDGTPDYRDLDSDNDGVPDALELPGLHQDTDGDGIADRFDVDQTGGTDANGDGIDDAALPDTDGDGRSDLVDTDQDNDGIPDILESGAYGFDSDNDGIDDRWDADTPGNTDANGDGIADDARPLDSDMDGIPDVADSDSDNDGVSDRAEGGASGSDTDGDGIDDAFDVDYVGGADSNGDGVADSAAARDSDSDGVPDFRDLDSDNDSIPDVVESGGVDEDGDGLLDVGGTITSTPRDTDGDGIPDHRDTDSDNDGVTDIAGTIYRNLDADGDGRIDDSTDTDEDGIPDVADAEPMQRGSRADGDDDGVPSHRDQDDDGDGILDSVEGDGDSDGDGVPDRLDRDADNDGIPDRIEMGLPRPSGIDANNNGVDDAYEGAMRRDTDRDGIPDYLDTDSDNDGIPDAQEILLVALSGADSDGDGIDDALDVDATGGIDANGDGIDDRKVRVVDTDGDGIPDHLDTDADNDGMPDGKEWGDFNRDGINDALQKDPGLKTGVKGGGGGSFGLLALLALLVLMFIRKPGRAARAAVVVVAIGASAMHMPTARAADTAATCTTGGSFSEGCWSVGVGAFVTTLRPDDSQSAWKLVDDSDIGYKLSVEYRFRQHWFFELGYADMGSAQVQHRNPSIEGREPLDYTFPSVFAGYLLFDEARPFNVHAKLGYAMLRVDAASYIVEDQQHSDQFALGAGVRARLWQRLELQLEHEYYDKDARQTGLAIRYSF</sequence>
<proteinExistence type="predicted"/>
<gene>
    <name evidence="6" type="ORF">JM946_01235</name>
</gene>
<reference evidence="6 7" key="1">
    <citation type="journal article" date="2021" name="Int. J. Syst. Evol. Microbiol.">
        <title>Steroidobacter gossypii sp. nov., isolated from soil of cotton cropping field.</title>
        <authorList>
            <person name="Huang R."/>
            <person name="Yang S."/>
            <person name="Zhen C."/>
            <person name="Liu W."/>
        </authorList>
    </citation>
    <scope>NUCLEOTIDE SEQUENCE [LARGE SCALE GENOMIC DNA]</scope>
    <source>
        <strain evidence="6 7">S1-65</strain>
    </source>
</reference>
<dbReference type="SUPFAM" id="SSF49313">
    <property type="entry name" value="Cadherin-like"/>
    <property type="match status" value="1"/>
</dbReference>
<feature type="compositionally biased region" description="Basic and acidic residues" evidence="2">
    <location>
        <begin position="1302"/>
        <end position="1320"/>
    </location>
</feature>
<feature type="compositionally biased region" description="Acidic residues" evidence="2">
    <location>
        <begin position="1281"/>
        <end position="1301"/>
    </location>
</feature>
<organism evidence="6 7">
    <name type="scientific">Steroidobacter gossypii</name>
    <dbReference type="NCBI Taxonomy" id="2805490"/>
    <lineage>
        <taxon>Bacteria</taxon>
        <taxon>Pseudomonadati</taxon>
        <taxon>Pseudomonadota</taxon>
        <taxon>Gammaproteobacteria</taxon>
        <taxon>Steroidobacterales</taxon>
        <taxon>Steroidobacteraceae</taxon>
        <taxon>Steroidobacter</taxon>
    </lineage>
</organism>
<feature type="compositionally biased region" description="Basic and acidic residues" evidence="2">
    <location>
        <begin position="1202"/>
        <end position="1216"/>
    </location>
</feature>
<dbReference type="Gene3D" id="2.60.40.10">
    <property type="entry name" value="Immunoglobulins"/>
    <property type="match status" value="1"/>
</dbReference>
<keyword evidence="1 4" id="KW-0732">Signal</keyword>
<dbReference type="EMBL" id="JAEVLS010000001">
    <property type="protein sequence ID" value="MBM0103342.1"/>
    <property type="molecule type" value="Genomic_DNA"/>
</dbReference>
<feature type="region of interest" description="Disordered" evidence="2">
    <location>
        <begin position="763"/>
        <end position="1365"/>
    </location>
</feature>
<dbReference type="Pfam" id="PF05345">
    <property type="entry name" value="He_PIG"/>
    <property type="match status" value="1"/>
</dbReference>
<dbReference type="InterPro" id="IPR028974">
    <property type="entry name" value="TSP_type-3_rpt"/>
</dbReference>
<evidence type="ECO:0000313" key="6">
    <source>
        <dbReference type="EMBL" id="MBM0103342.1"/>
    </source>
</evidence>
<keyword evidence="7" id="KW-1185">Reference proteome</keyword>
<dbReference type="Proteomes" id="UP000661077">
    <property type="component" value="Unassembled WGS sequence"/>
</dbReference>
<feature type="compositionally biased region" description="Basic and acidic residues" evidence="2">
    <location>
        <begin position="1233"/>
        <end position="1243"/>
    </location>
</feature>
<dbReference type="InterPro" id="IPR039005">
    <property type="entry name" value="CSPG_rpt"/>
</dbReference>
<dbReference type="InterPro" id="IPR015919">
    <property type="entry name" value="Cadherin-like_sf"/>
</dbReference>
<evidence type="ECO:0000256" key="2">
    <source>
        <dbReference type="SAM" id="MobiDB-lite"/>
    </source>
</evidence>
<feature type="compositionally biased region" description="Acidic residues" evidence="2">
    <location>
        <begin position="1123"/>
        <end position="1133"/>
    </location>
</feature>
<dbReference type="InterPro" id="IPR013783">
    <property type="entry name" value="Ig-like_fold"/>
</dbReference>
<feature type="compositionally biased region" description="Basic and acidic residues" evidence="2">
    <location>
        <begin position="1152"/>
        <end position="1168"/>
    </location>
</feature>
<feature type="compositionally biased region" description="Acidic residues" evidence="2">
    <location>
        <begin position="766"/>
        <end position="788"/>
    </location>
</feature>
<keyword evidence="3" id="KW-0472">Membrane</keyword>
<keyword evidence="3" id="KW-0812">Transmembrane</keyword>